<sequence>MSLPNVKKPCKDCPFRKDTMKGWLGKERMQEILNQESFVCRKKTHLQCAGHMLIKGEDNAFVSLAIRLGEDTGLSGRELVFDTEEECINHHE</sequence>
<dbReference type="Proteomes" id="UP000325783">
    <property type="component" value="Segment"/>
</dbReference>
<evidence type="ECO:0000313" key="2">
    <source>
        <dbReference type="Proteomes" id="UP000325783"/>
    </source>
</evidence>
<evidence type="ECO:0000313" key="1">
    <source>
        <dbReference type="EMBL" id="QFR59861.1"/>
    </source>
</evidence>
<reference evidence="1 2" key="1">
    <citation type="submission" date="2019-10" db="EMBL/GenBank/DDBJ databases">
        <authorList>
            <person name="Lin L.C."/>
        </authorList>
    </citation>
    <scope>NUCLEOTIDE SEQUENCE [LARGE SCALE GENOMIC DNA]</scope>
</reference>
<name>A0A5P8PST7_9CAUD</name>
<dbReference type="InterPro" id="IPR046250">
    <property type="entry name" value="DUF6283"/>
</dbReference>
<protein>
    <submittedName>
        <fullName evidence="1">Uncharacterized protein</fullName>
    </submittedName>
</protein>
<keyword evidence="2" id="KW-1185">Reference proteome</keyword>
<accession>A0A5P8PST7</accession>
<organism evidence="1 2">
    <name type="scientific">Vibrio phage phi50-12</name>
    <dbReference type="NCBI Taxonomy" id="2654972"/>
    <lineage>
        <taxon>Viruses</taxon>
        <taxon>Duplodnaviria</taxon>
        <taxon>Heunggongvirae</taxon>
        <taxon>Uroviricota</taxon>
        <taxon>Caudoviricetes</taxon>
        <taxon>Schitoviridae</taxon>
        <taxon>Penintadodekavirus</taxon>
        <taxon>Penintadodekavirus 5012</taxon>
    </lineage>
</organism>
<dbReference type="Pfam" id="PF19800">
    <property type="entry name" value="DUF6283"/>
    <property type="match status" value="1"/>
</dbReference>
<proteinExistence type="predicted"/>
<gene>
    <name evidence="1" type="ORF">VOWphi5012_077</name>
</gene>
<dbReference type="EMBL" id="MN584918">
    <property type="protein sequence ID" value="QFR59861.1"/>
    <property type="molecule type" value="Genomic_DNA"/>
</dbReference>